<accession>A0A4Y2PSA1</accession>
<gene>
    <name evidence="2" type="ORF">AVEN_157452_1</name>
</gene>
<dbReference type="EMBL" id="BGPR01012008">
    <property type="protein sequence ID" value="GBN54069.1"/>
    <property type="molecule type" value="Genomic_DNA"/>
</dbReference>
<dbReference type="Proteomes" id="UP000499080">
    <property type="component" value="Unassembled WGS sequence"/>
</dbReference>
<keyword evidence="3" id="KW-1185">Reference proteome</keyword>
<evidence type="ECO:0000256" key="1">
    <source>
        <dbReference type="SAM" id="MobiDB-lite"/>
    </source>
</evidence>
<proteinExistence type="predicted"/>
<reference evidence="2 3" key="1">
    <citation type="journal article" date="2019" name="Sci. Rep.">
        <title>Orb-weaving spider Araneus ventricosus genome elucidates the spidroin gene catalogue.</title>
        <authorList>
            <person name="Kono N."/>
            <person name="Nakamura H."/>
            <person name="Ohtoshi R."/>
            <person name="Moran D.A.P."/>
            <person name="Shinohara A."/>
            <person name="Yoshida Y."/>
            <person name="Fujiwara M."/>
            <person name="Mori M."/>
            <person name="Tomita M."/>
            <person name="Arakawa K."/>
        </authorList>
    </citation>
    <scope>NUCLEOTIDE SEQUENCE [LARGE SCALE GENOMIC DNA]</scope>
</reference>
<comment type="caution">
    <text evidence="2">The sequence shown here is derived from an EMBL/GenBank/DDBJ whole genome shotgun (WGS) entry which is preliminary data.</text>
</comment>
<dbReference type="AlphaFoldDB" id="A0A4Y2PSA1"/>
<feature type="compositionally biased region" description="Low complexity" evidence="1">
    <location>
        <begin position="21"/>
        <end position="31"/>
    </location>
</feature>
<evidence type="ECO:0000313" key="3">
    <source>
        <dbReference type="Proteomes" id="UP000499080"/>
    </source>
</evidence>
<protein>
    <submittedName>
        <fullName evidence="2">Uncharacterized protein</fullName>
    </submittedName>
</protein>
<organism evidence="2 3">
    <name type="scientific">Araneus ventricosus</name>
    <name type="common">Orbweaver spider</name>
    <name type="synonym">Epeira ventricosa</name>
    <dbReference type="NCBI Taxonomy" id="182803"/>
    <lineage>
        <taxon>Eukaryota</taxon>
        <taxon>Metazoa</taxon>
        <taxon>Ecdysozoa</taxon>
        <taxon>Arthropoda</taxon>
        <taxon>Chelicerata</taxon>
        <taxon>Arachnida</taxon>
        <taxon>Araneae</taxon>
        <taxon>Araneomorphae</taxon>
        <taxon>Entelegynae</taxon>
        <taxon>Araneoidea</taxon>
        <taxon>Araneidae</taxon>
        <taxon>Araneus</taxon>
    </lineage>
</organism>
<evidence type="ECO:0000313" key="2">
    <source>
        <dbReference type="EMBL" id="GBN54069.1"/>
    </source>
</evidence>
<feature type="region of interest" description="Disordered" evidence="1">
    <location>
        <begin position="1"/>
        <end position="41"/>
    </location>
</feature>
<name>A0A4Y2PSA1_ARAVE</name>
<sequence length="108" mass="12056">MNFNSNWSKPNQSYEQTLAKNTHNNNNNTATSHFDVNTQMAPPDLNVESAASEINGVENMKNVLIIIKEFAELLKACPYLITIAKKLQSAADTDVKIATFLEELTKIK</sequence>
<feature type="compositionally biased region" description="Polar residues" evidence="1">
    <location>
        <begin position="1"/>
        <end position="20"/>
    </location>
</feature>